<feature type="region of interest" description="Disordered" evidence="1">
    <location>
        <begin position="417"/>
        <end position="441"/>
    </location>
</feature>
<dbReference type="SUPFAM" id="SSF51197">
    <property type="entry name" value="Clavaminate synthase-like"/>
    <property type="match status" value="1"/>
</dbReference>
<keyword evidence="3" id="KW-1185">Reference proteome</keyword>
<dbReference type="EMBL" id="ABCS01000086">
    <property type="protein sequence ID" value="EDM75623.1"/>
    <property type="molecule type" value="Genomic_DNA"/>
</dbReference>
<evidence type="ECO:0000313" key="2">
    <source>
        <dbReference type="EMBL" id="EDM75623.1"/>
    </source>
</evidence>
<evidence type="ECO:0008006" key="4">
    <source>
        <dbReference type="Google" id="ProtNLM"/>
    </source>
</evidence>
<dbReference type="InterPro" id="IPR011990">
    <property type="entry name" value="TPR-like_helical_dom_sf"/>
</dbReference>
<dbReference type="SUPFAM" id="SSF48452">
    <property type="entry name" value="TPR-like"/>
    <property type="match status" value="1"/>
</dbReference>
<reference evidence="2 3" key="1">
    <citation type="submission" date="2007-06" db="EMBL/GenBank/DDBJ databases">
        <authorList>
            <person name="Shimkets L."/>
            <person name="Ferriera S."/>
            <person name="Johnson J."/>
            <person name="Kravitz S."/>
            <person name="Beeson K."/>
            <person name="Sutton G."/>
            <person name="Rogers Y.-H."/>
            <person name="Friedman R."/>
            <person name="Frazier M."/>
            <person name="Venter J.C."/>
        </authorList>
    </citation>
    <scope>NUCLEOTIDE SEQUENCE [LARGE SCALE GENOMIC DNA]</scope>
    <source>
        <strain evidence="2 3">SIR-1</strain>
    </source>
</reference>
<organism evidence="2 3">
    <name type="scientific">Plesiocystis pacifica SIR-1</name>
    <dbReference type="NCBI Taxonomy" id="391625"/>
    <lineage>
        <taxon>Bacteria</taxon>
        <taxon>Pseudomonadati</taxon>
        <taxon>Myxococcota</taxon>
        <taxon>Polyangia</taxon>
        <taxon>Nannocystales</taxon>
        <taxon>Nannocystaceae</taxon>
        <taxon>Plesiocystis</taxon>
    </lineage>
</organism>
<dbReference type="RefSeq" id="WP_006975251.1">
    <property type="nucleotide sequence ID" value="NZ_ABCS01000086.1"/>
</dbReference>
<evidence type="ECO:0000313" key="3">
    <source>
        <dbReference type="Proteomes" id="UP000005801"/>
    </source>
</evidence>
<evidence type="ECO:0000256" key="1">
    <source>
        <dbReference type="SAM" id="MobiDB-lite"/>
    </source>
</evidence>
<dbReference type="eggNOG" id="ENOG502Z7XA">
    <property type="taxonomic scope" value="Bacteria"/>
</dbReference>
<dbReference type="InterPro" id="IPR008775">
    <property type="entry name" value="Phytyl_CoA_dOase-like"/>
</dbReference>
<feature type="region of interest" description="Disordered" evidence="1">
    <location>
        <begin position="231"/>
        <end position="253"/>
    </location>
</feature>
<dbReference type="OrthoDB" id="9798771at2"/>
<name>A6GEW1_9BACT</name>
<dbReference type="Proteomes" id="UP000005801">
    <property type="component" value="Unassembled WGS sequence"/>
</dbReference>
<dbReference type="GO" id="GO:0016706">
    <property type="term" value="F:2-oxoglutarate-dependent dioxygenase activity"/>
    <property type="evidence" value="ECO:0007669"/>
    <property type="project" value="UniProtKB-ARBA"/>
</dbReference>
<feature type="compositionally biased region" description="Acidic residues" evidence="1">
    <location>
        <begin position="239"/>
        <end position="251"/>
    </location>
</feature>
<dbReference type="Gene3D" id="2.60.120.620">
    <property type="entry name" value="q2cbj1_9rhob like domain"/>
    <property type="match status" value="1"/>
</dbReference>
<gene>
    <name evidence="2" type="ORF">PPSIR1_00230</name>
</gene>
<sequence>MLAEVDQRLYMRLYEQLNEGRHDSAVADECARSIGAPAYVIRGMSRARRHLWAGARADFGEALARNRSAPRPAGLVDFVAGVGSFIARDYTQALDALGEAARCNQPRIQARARALASDFADALGWAAARRRLAPADEAEVHASTVDEALALRFCGAPERAAEALDALAPSDAPPSPEWVDARVRVDLLLGDAAAAHARVEALSPSLRESVQHARALLALERGEAKAIIVRTAQPRPADDGDEAANPDDAATDSDPAALYLRGRALMLLGEPGEAARTLEAARVLTPTSVPILLALTLARYTVDPDTFLEDFERRFETLADWAPTLLGDAGAALGRTLWTDNGLLADRHGCAALLARAQELLVDDGELVHASYRHPSSGELRHLPRVSLSGTTHDHLHADDGPRLAQIEALFVRALGIHPPRPTRPDPGSSEARARSRRSEPWTPQFLDAEQIERFLIDGYLVIEGAFDPAVAQRWREGGERRVREDPTRWVRGYDPEHRAGRLDDFEIARPSTWSWPRIEILGDETLDIAELSPKGWAAICDILGGPDRIKTKTWKNYLILNLCGDAHLGQVPPEPHWSSWHIDDPGPLTRLDAIRNGLVCITVVSDLQPLSGNTWLAVDSPQRVIHELAHKPGGVDFANNRGTHITKQCARFHEVKGKAGDLYITHPLMMHSSSPNASGRPRWMGNPMVYLERPFNPFRPAAQLSLVEQSMRRVLEDTGTMERWVQR</sequence>
<dbReference type="AlphaFoldDB" id="A6GEW1"/>
<dbReference type="STRING" id="391625.PPSIR1_00230"/>
<protein>
    <recommendedName>
        <fullName evidence="4">Phytanoyl-CoA dioxygenase</fullName>
    </recommendedName>
</protein>
<comment type="caution">
    <text evidence="2">The sequence shown here is derived from an EMBL/GenBank/DDBJ whole genome shotgun (WGS) entry which is preliminary data.</text>
</comment>
<accession>A6GEW1</accession>
<proteinExistence type="predicted"/>
<dbReference type="Gene3D" id="1.25.40.10">
    <property type="entry name" value="Tetratricopeptide repeat domain"/>
    <property type="match status" value="1"/>
</dbReference>
<dbReference type="Pfam" id="PF05721">
    <property type="entry name" value="PhyH"/>
    <property type="match status" value="1"/>
</dbReference>